<dbReference type="EMBL" id="JANPWB010000010">
    <property type="protein sequence ID" value="KAJ1139531.1"/>
    <property type="molecule type" value="Genomic_DNA"/>
</dbReference>
<sequence>MEVNLSNIERFKVVEMKKIGKQRGQTLRKGFTMLDFQVIPLAYEEVHMKEISTQEQEGDNPDDDEEEHEEEEENYLVASPESNPDVPTGMRSPTVSVAGPCFLCQPDTIRRQAERDLGLQLAKLKLVVKEKRTPTEKIRC</sequence>
<organism evidence="2 3">
    <name type="scientific">Pleurodeles waltl</name>
    <name type="common">Iberian ribbed newt</name>
    <dbReference type="NCBI Taxonomy" id="8319"/>
    <lineage>
        <taxon>Eukaryota</taxon>
        <taxon>Metazoa</taxon>
        <taxon>Chordata</taxon>
        <taxon>Craniata</taxon>
        <taxon>Vertebrata</taxon>
        <taxon>Euteleostomi</taxon>
        <taxon>Amphibia</taxon>
        <taxon>Batrachia</taxon>
        <taxon>Caudata</taxon>
        <taxon>Salamandroidea</taxon>
        <taxon>Salamandridae</taxon>
        <taxon>Pleurodelinae</taxon>
        <taxon>Pleurodeles</taxon>
    </lineage>
</organism>
<evidence type="ECO:0000313" key="2">
    <source>
        <dbReference type="EMBL" id="KAJ1139531.1"/>
    </source>
</evidence>
<evidence type="ECO:0000256" key="1">
    <source>
        <dbReference type="SAM" id="MobiDB-lite"/>
    </source>
</evidence>
<dbReference type="Proteomes" id="UP001066276">
    <property type="component" value="Chromosome 6"/>
</dbReference>
<reference evidence="2" key="1">
    <citation type="journal article" date="2022" name="bioRxiv">
        <title>Sequencing and chromosome-scale assembly of the giantPleurodeles waltlgenome.</title>
        <authorList>
            <person name="Brown T."/>
            <person name="Elewa A."/>
            <person name="Iarovenko S."/>
            <person name="Subramanian E."/>
            <person name="Araus A.J."/>
            <person name="Petzold A."/>
            <person name="Susuki M."/>
            <person name="Suzuki K.-i.T."/>
            <person name="Hayashi T."/>
            <person name="Toyoda A."/>
            <person name="Oliveira C."/>
            <person name="Osipova E."/>
            <person name="Leigh N.D."/>
            <person name="Simon A."/>
            <person name="Yun M.H."/>
        </authorList>
    </citation>
    <scope>NUCLEOTIDE SEQUENCE</scope>
    <source>
        <strain evidence="2">20211129_DDA</strain>
        <tissue evidence="2">Liver</tissue>
    </source>
</reference>
<comment type="caution">
    <text evidence="2">The sequence shown here is derived from an EMBL/GenBank/DDBJ whole genome shotgun (WGS) entry which is preliminary data.</text>
</comment>
<protein>
    <submittedName>
        <fullName evidence="2">Uncharacterized protein</fullName>
    </submittedName>
</protein>
<gene>
    <name evidence="2" type="ORF">NDU88_005902</name>
</gene>
<evidence type="ECO:0000313" key="3">
    <source>
        <dbReference type="Proteomes" id="UP001066276"/>
    </source>
</evidence>
<dbReference type="AlphaFoldDB" id="A0AAV7QGD9"/>
<accession>A0AAV7QGD9</accession>
<name>A0AAV7QGD9_PLEWA</name>
<feature type="compositionally biased region" description="Acidic residues" evidence="1">
    <location>
        <begin position="56"/>
        <end position="74"/>
    </location>
</feature>
<proteinExistence type="predicted"/>
<feature type="region of interest" description="Disordered" evidence="1">
    <location>
        <begin position="48"/>
        <end position="92"/>
    </location>
</feature>
<keyword evidence="3" id="KW-1185">Reference proteome</keyword>